<comment type="caution">
    <text evidence="1">The sequence shown here is derived from an EMBL/GenBank/DDBJ whole genome shotgun (WGS) entry which is preliminary data.</text>
</comment>
<dbReference type="RefSeq" id="WP_183644581.1">
    <property type="nucleotide sequence ID" value="NZ_BAAAXX010000047.1"/>
</dbReference>
<proteinExistence type="predicted"/>
<evidence type="ECO:0000313" key="2">
    <source>
        <dbReference type="Proteomes" id="UP000579945"/>
    </source>
</evidence>
<sequence>MNRALITDPVHDGATDPVLVWNREEATWWCLFVHRRANTKIGGPARIGRCHGSQVAVASSADGGGSWLYRGTLDLPVERGLNTFWGPDVLHHDGVYHLFVTFIRGVPDDPGWDTHGRPSPWHRQVHHLTSADLWNWTHGSRLDLGTDHAVDPYVHPLPEGGFGLWFKDEARGGSIWRAVSPDLDEWKVEGQALAEWHEGPAVFTLGGYAWMLAESRTGLAVYRSDDMREWRHRGGLTVPGDVPRQPYVQPFSEERAHLLYYAQTGRDSFGEEVPTAGQASDIRAAQLALVGGDLECRTASALTLTGGASATRRPPAASTPSP</sequence>
<dbReference type="Proteomes" id="UP000579945">
    <property type="component" value="Unassembled WGS sequence"/>
</dbReference>
<keyword evidence="2" id="KW-1185">Reference proteome</keyword>
<accession>A0A7W5Y5U0</accession>
<organism evidence="1 2">
    <name type="scientific">Nonomuraea dietziae</name>
    <dbReference type="NCBI Taxonomy" id="65515"/>
    <lineage>
        <taxon>Bacteria</taxon>
        <taxon>Bacillati</taxon>
        <taxon>Actinomycetota</taxon>
        <taxon>Actinomycetes</taxon>
        <taxon>Streptosporangiales</taxon>
        <taxon>Streptosporangiaceae</taxon>
        <taxon>Nonomuraea</taxon>
    </lineage>
</organism>
<name>A0A7W5Y5U0_9ACTN</name>
<dbReference type="GeneID" id="95387786"/>
<dbReference type="EMBL" id="JACIBV010000001">
    <property type="protein sequence ID" value="MBB3725358.1"/>
    <property type="molecule type" value="Genomic_DNA"/>
</dbReference>
<protein>
    <submittedName>
        <fullName evidence="1">Uncharacterized protein</fullName>
    </submittedName>
</protein>
<dbReference type="AlphaFoldDB" id="A0A7W5Y5U0"/>
<dbReference type="Gene3D" id="2.115.10.20">
    <property type="entry name" value="Glycosyl hydrolase domain, family 43"/>
    <property type="match status" value="1"/>
</dbReference>
<dbReference type="SUPFAM" id="SSF75005">
    <property type="entry name" value="Arabinanase/levansucrase/invertase"/>
    <property type="match status" value="1"/>
</dbReference>
<reference evidence="1 2" key="1">
    <citation type="submission" date="2020-08" db="EMBL/GenBank/DDBJ databases">
        <title>Sequencing the genomes of 1000 actinobacteria strains.</title>
        <authorList>
            <person name="Klenk H.-P."/>
        </authorList>
    </citation>
    <scope>NUCLEOTIDE SEQUENCE [LARGE SCALE GENOMIC DNA]</scope>
    <source>
        <strain evidence="1 2">DSM 44320</strain>
    </source>
</reference>
<gene>
    <name evidence="1" type="ORF">FHR33_001218</name>
</gene>
<evidence type="ECO:0000313" key="1">
    <source>
        <dbReference type="EMBL" id="MBB3725358.1"/>
    </source>
</evidence>
<dbReference type="InterPro" id="IPR023296">
    <property type="entry name" value="Glyco_hydro_beta-prop_sf"/>
</dbReference>